<reference evidence="1 2" key="1">
    <citation type="submission" date="2024-01" db="EMBL/GenBank/DDBJ databases">
        <title>A telomere-to-telomere, gap-free genome of sweet tea (Lithocarpus litseifolius).</title>
        <authorList>
            <person name="Zhou J."/>
        </authorList>
    </citation>
    <scope>NUCLEOTIDE SEQUENCE [LARGE SCALE GENOMIC DNA]</scope>
    <source>
        <strain evidence="1">Zhou-2022a</strain>
        <tissue evidence="1">Leaf</tissue>
    </source>
</reference>
<dbReference type="AlphaFoldDB" id="A0AAW2DB51"/>
<keyword evidence="2" id="KW-1185">Reference proteome</keyword>
<organism evidence="1 2">
    <name type="scientific">Lithocarpus litseifolius</name>
    <dbReference type="NCBI Taxonomy" id="425828"/>
    <lineage>
        <taxon>Eukaryota</taxon>
        <taxon>Viridiplantae</taxon>
        <taxon>Streptophyta</taxon>
        <taxon>Embryophyta</taxon>
        <taxon>Tracheophyta</taxon>
        <taxon>Spermatophyta</taxon>
        <taxon>Magnoliopsida</taxon>
        <taxon>eudicotyledons</taxon>
        <taxon>Gunneridae</taxon>
        <taxon>Pentapetalae</taxon>
        <taxon>rosids</taxon>
        <taxon>fabids</taxon>
        <taxon>Fagales</taxon>
        <taxon>Fagaceae</taxon>
        <taxon>Lithocarpus</taxon>
    </lineage>
</organism>
<accession>A0AAW2DB51</accession>
<sequence>MGRRKAKLLTRSKSVTLERASSQDVDEVVDQEKHEASTQDVQLAVRVTRGPNKCLDIWDLPDEEEIELELNSEHQPVDDGARTFAGFLGTIAWKPHMCPIRYLNWQDMP</sequence>
<dbReference type="Proteomes" id="UP001459277">
    <property type="component" value="Unassembled WGS sequence"/>
</dbReference>
<dbReference type="EMBL" id="JAZDWU010000004">
    <property type="protein sequence ID" value="KAL0006515.1"/>
    <property type="molecule type" value="Genomic_DNA"/>
</dbReference>
<protein>
    <submittedName>
        <fullName evidence="1">Uncharacterized protein</fullName>
    </submittedName>
</protein>
<name>A0AAW2DB51_9ROSI</name>
<evidence type="ECO:0000313" key="2">
    <source>
        <dbReference type="Proteomes" id="UP001459277"/>
    </source>
</evidence>
<proteinExistence type="predicted"/>
<gene>
    <name evidence="1" type="ORF">SO802_014076</name>
</gene>
<comment type="caution">
    <text evidence="1">The sequence shown here is derived from an EMBL/GenBank/DDBJ whole genome shotgun (WGS) entry which is preliminary data.</text>
</comment>
<evidence type="ECO:0000313" key="1">
    <source>
        <dbReference type="EMBL" id="KAL0006515.1"/>
    </source>
</evidence>